<comment type="caution">
    <text evidence="1">The sequence shown here is derived from an EMBL/GenBank/DDBJ whole genome shotgun (WGS) entry which is preliminary data.</text>
</comment>
<dbReference type="STRING" id="1798683.A3C90_01295"/>
<sequence length="127" mass="14725">MVKNTFLAREKSELDKPVTVGVLMDTLVEYTDQILIPRLEEMMDKKIVSSEVRLKEHVDKKIAGSEHRMMTYIDRKLTDSIAGLFKRLDAKYQKEKQFREKVVELLKRHNIGTSEDIAYLEGLAQGI</sequence>
<evidence type="ECO:0000313" key="2">
    <source>
        <dbReference type="Proteomes" id="UP000177457"/>
    </source>
</evidence>
<dbReference type="EMBL" id="MFQE01000011">
    <property type="protein sequence ID" value="OGH73861.1"/>
    <property type="molecule type" value="Genomic_DNA"/>
</dbReference>
<reference evidence="1 2" key="1">
    <citation type="journal article" date="2016" name="Nat. Commun.">
        <title>Thousands of microbial genomes shed light on interconnected biogeochemical processes in an aquifer system.</title>
        <authorList>
            <person name="Anantharaman K."/>
            <person name="Brown C.T."/>
            <person name="Hug L.A."/>
            <person name="Sharon I."/>
            <person name="Castelle C.J."/>
            <person name="Probst A.J."/>
            <person name="Thomas B.C."/>
            <person name="Singh A."/>
            <person name="Wilkins M.J."/>
            <person name="Karaoz U."/>
            <person name="Brodie E.L."/>
            <person name="Williams K.H."/>
            <person name="Hubbard S.S."/>
            <person name="Banfield J.F."/>
        </authorList>
    </citation>
    <scope>NUCLEOTIDE SEQUENCE [LARGE SCALE GENOMIC DNA]</scope>
</reference>
<gene>
    <name evidence="1" type="ORF">A3C90_01295</name>
</gene>
<protein>
    <submittedName>
        <fullName evidence="1">Uncharacterized protein</fullName>
    </submittedName>
</protein>
<evidence type="ECO:0000313" key="1">
    <source>
        <dbReference type="EMBL" id="OGH73861.1"/>
    </source>
</evidence>
<dbReference type="AlphaFoldDB" id="A0A1F6MQB9"/>
<organism evidence="1 2">
    <name type="scientific">Candidatus Magasanikbacteria bacterium RIFCSPHIGHO2_02_FULL_51_14</name>
    <dbReference type="NCBI Taxonomy" id="1798683"/>
    <lineage>
        <taxon>Bacteria</taxon>
        <taxon>Candidatus Magasanikiibacteriota</taxon>
    </lineage>
</organism>
<proteinExistence type="predicted"/>
<accession>A0A1F6MQB9</accession>
<dbReference type="Proteomes" id="UP000177457">
    <property type="component" value="Unassembled WGS sequence"/>
</dbReference>
<name>A0A1F6MQB9_9BACT</name>